<accession>A0ABU9TR22</accession>
<evidence type="ECO:0000313" key="4">
    <source>
        <dbReference type="Proteomes" id="UP001449225"/>
    </source>
</evidence>
<gene>
    <name evidence="3" type="ORF">WNY58_06700</name>
</gene>
<dbReference type="RefSeq" id="WP_342854091.1">
    <property type="nucleotide sequence ID" value="NZ_JBBMRA010000004.1"/>
</dbReference>
<dbReference type="EMBL" id="JBBMRA010000004">
    <property type="protein sequence ID" value="MEM5536077.1"/>
    <property type="molecule type" value="Genomic_DNA"/>
</dbReference>
<comment type="caution">
    <text evidence="3">The sequence shown here is derived from an EMBL/GenBank/DDBJ whole genome shotgun (WGS) entry which is preliminary data.</text>
</comment>
<keyword evidence="1" id="KW-0732">Signal</keyword>
<dbReference type="Proteomes" id="UP001449225">
    <property type="component" value="Unassembled WGS sequence"/>
</dbReference>
<dbReference type="SUPFAM" id="SSF52821">
    <property type="entry name" value="Rhodanese/Cell cycle control phosphatase"/>
    <property type="match status" value="1"/>
</dbReference>
<reference evidence="3 4" key="1">
    <citation type="submission" date="2024-03" db="EMBL/GenBank/DDBJ databases">
        <title>Community enrichment and isolation of bacterial strains for fucoidan degradation.</title>
        <authorList>
            <person name="Sichert A."/>
        </authorList>
    </citation>
    <scope>NUCLEOTIDE SEQUENCE [LARGE SCALE GENOMIC DNA]</scope>
    <source>
        <strain evidence="3 4">AS76</strain>
    </source>
</reference>
<feature type="signal peptide" evidence="1">
    <location>
        <begin position="1"/>
        <end position="23"/>
    </location>
</feature>
<feature type="domain" description="Rhodanese" evidence="2">
    <location>
        <begin position="41"/>
        <end position="158"/>
    </location>
</feature>
<name>A0ABU9TR22_9GAMM</name>
<proteinExistence type="predicted"/>
<evidence type="ECO:0000313" key="3">
    <source>
        <dbReference type="EMBL" id="MEM5536077.1"/>
    </source>
</evidence>
<dbReference type="InterPro" id="IPR001763">
    <property type="entry name" value="Rhodanese-like_dom"/>
</dbReference>
<sequence length="186" mass="21152">MKQYLTPLFLSVVMTLPLSIAQASDISGISPKATYELLQQKPDEVLFIDVRDPIEIMFIGFTDEVDLNIPYLMVDRSQWDAKKNRFRLYQNPDFATQVEQALLQRGLDKQATVITMCRSGSERGLPSAEFLRKHGFPNATYMINGFQGSSAKEGEKTGFRIQNGWQNSGLPWGSKPNPDKIYRIDR</sequence>
<feature type="chain" id="PRO_5046002799" evidence="1">
    <location>
        <begin position="24"/>
        <end position="186"/>
    </location>
</feature>
<dbReference type="SMART" id="SM00450">
    <property type="entry name" value="RHOD"/>
    <property type="match status" value="1"/>
</dbReference>
<dbReference type="Gene3D" id="3.40.250.10">
    <property type="entry name" value="Rhodanese-like domain"/>
    <property type="match status" value="1"/>
</dbReference>
<keyword evidence="4" id="KW-1185">Reference proteome</keyword>
<evidence type="ECO:0000256" key="1">
    <source>
        <dbReference type="SAM" id="SignalP"/>
    </source>
</evidence>
<organism evidence="3 4">
    <name type="scientific">Neptuniibacter pectenicola</name>
    <dbReference type="NCBI Taxonomy" id="1806669"/>
    <lineage>
        <taxon>Bacteria</taxon>
        <taxon>Pseudomonadati</taxon>
        <taxon>Pseudomonadota</taxon>
        <taxon>Gammaproteobacteria</taxon>
        <taxon>Oceanospirillales</taxon>
        <taxon>Oceanospirillaceae</taxon>
        <taxon>Neptuniibacter</taxon>
    </lineage>
</organism>
<dbReference type="PROSITE" id="PS50206">
    <property type="entry name" value="RHODANESE_3"/>
    <property type="match status" value="1"/>
</dbReference>
<dbReference type="Pfam" id="PF00581">
    <property type="entry name" value="Rhodanese"/>
    <property type="match status" value="1"/>
</dbReference>
<evidence type="ECO:0000259" key="2">
    <source>
        <dbReference type="PROSITE" id="PS50206"/>
    </source>
</evidence>
<protein>
    <submittedName>
        <fullName evidence="3">Rhodanese-like domain-containing protein</fullName>
    </submittedName>
</protein>
<dbReference type="InterPro" id="IPR036873">
    <property type="entry name" value="Rhodanese-like_dom_sf"/>
</dbReference>